<dbReference type="EnsemblMetazoa" id="AFAF000255-RA">
    <property type="protein sequence ID" value="AFAF000255-PA"/>
    <property type="gene ID" value="AFAF000255"/>
</dbReference>
<dbReference type="EMBL" id="AXCN02000190">
    <property type="status" value="NOT_ANNOTATED_CDS"/>
    <property type="molecule type" value="Genomic_DNA"/>
</dbReference>
<proteinExistence type="predicted"/>
<dbReference type="VEuPathDB" id="VectorBase:AFAF000255"/>
<sequence length="650" mass="73248">MRDISHVTCRLPSPIQSMIRCSGWRRTIADSRFGDSLYSAQFIRFHSDGSTAMLDHILHTVVQVTSVSGGRQVASSACPDGGIVGACVTAAGRMGYSGFFIGLRRGGRNSSSMIAFRIVTIRRTRSTVIHINGTAFFTLPSLHRHTGHGQLLLTLHHFAAILYYARCVVIRRRVAMVVVLLLLVMIQRMLPPLPPTITALPDTAKSYSMSSWKRGALGAARRALPAVGQVVVDDAVRLLRSALGTVRVRDLVAHRALHQRGRALLLLCLQLGLSWCRDRCLPPTVEIAVDALCRNREHRLQALAHHARLLRPPRSAKLHHIETETTLPAIGPLAGFTVFASCPAPTRSIATTTTTIPLVTVHSGTTTTTITTATRVLFIRMQHRHTGHRQLRYILTVPLDQRPYVLDQRDRILDQLRYVFLLRRQIVQIHHNVLQPEQLVVRQVDVRLTDELVLPARLTLQVRVAEQRVHVLRQHVPEHLGEERVAKLLRHLRVVLDLRDLQLLHDAERVQEVAAEHERIRRRVHRVYPAGRDEERVAGGQVHPRTLLDRVAKEHVRLLAGQHPLLVQLQVLLRRRYQPEHLAAAQDVIPDGRAAEVDVKFFTDIRQYFCTFGYIMSFSRLVDSTCDSFSCFGHTTSTQSIWRTIAGLCT</sequence>
<organism evidence="2 3">
    <name type="scientific">Anopheles farauti</name>
    <dbReference type="NCBI Taxonomy" id="69004"/>
    <lineage>
        <taxon>Eukaryota</taxon>
        <taxon>Metazoa</taxon>
        <taxon>Ecdysozoa</taxon>
        <taxon>Arthropoda</taxon>
        <taxon>Hexapoda</taxon>
        <taxon>Insecta</taxon>
        <taxon>Pterygota</taxon>
        <taxon>Neoptera</taxon>
        <taxon>Endopterygota</taxon>
        <taxon>Diptera</taxon>
        <taxon>Nematocera</taxon>
        <taxon>Culicoidea</taxon>
        <taxon>Culicidae</taxon>
        <taxon>Anophelinae</taxon>
        <taxon>Anopheles</taxon>
    </lineage>
</organism>
<accession>A0A182PZT9</accession>
<protein>
    <submittedName>
        <fullName evidence="2">Uncharacterized protein</fullName>
    </submittedName>
</protein>
<name>A0A182PZT9_9DIPT</name>
<keyword evidence="1" id="KW-1133">Transmembrane helix</keyword>
<keyword evidence="1" id="KW-0472">Membrane</keyword>
<evidence type="ECO:0000256" key="1">
    <source>
        <dbReference type="SAM" id="Phobius"/>
    </source>
</evidence>
<dbReference type="Proteomes" id="UP000075886">
    <property type="component" value="Unassembled WGS sequence"/>
</dbReference>
<feature type="transmembrane region" description="Helical" evidence="1">
    <location>
        <begin position="174"/>
        <end position="190"/>
    </location>
</feature>
<evidence type="ECO:0000313" key="2">
    <source>
        <dbReference type="EnsemblMetazoa" id="AFAF000255-PA"/>
    </source>
</evidence>
<dbReference type="AlphaFoldDB" id="A0A182PZT9"/>
<keyword evidence="1" id="KW-0812">Transmembrane</keyword>
<evidence type="ECO:0000313" key="3">
    <source>
        <dbReference type="Proteomes" id="UP000075886"/>
    </source>
</evidence>
<reference evidence="3" key="1">
    <citation type="submission" date="2014-01" db="EMBL/GenBank/DDBJ databases">
        <title>The Genome Sequence of Anopheles farauti FAR1 (V2).</title>
        <authorList>
            <consortium name="The Broad Institute Genomics Platform"/>
            <person name="Neafsey D.E."/>
            <person name="Besansky N."/>
            <person name="Howell P."/>
            <person name="Walton C."/>
            <person name="Young S.K."/>
            <person name="Zeng Q."/>
            <person name="Gargeya S."/>
            <person name="Fitzgerald M."/>
            <person name="Haas B."/>
            <person name="Abouelleil A."/>
            <person name="Allen A.W."/>
            <person name="Alvarado L."/>
            <person name="Arachchi H.M."/>
            <person name="Berlin A.M."/>
            <person name="Chapman S.B."/>
            <person name="Gainer-Dewar J."/>
            <person name="Goldberg J."/>
            <person name="Griggs A."/>
            <person name="Gujja S."/>
            <person name="Hansen M."/>
            <person name="Howarth C."/>
            <person name="Imamovic A."/>
            <person name="Ireland A."/>
            <person name="Larimer J."/>
            <person name="McCowan C."/>
            <person name="Murphy C."/>
            <person name="Pearson M."/>
            <person name="Poon T.W."/>
            <person name="Priest M."/>
            <person name="Roberts A."/>
            <person name="Saif S."/>
            <person name="Shea T."/>
            <person name="Sisk P."/>
            <person name="Sykes S."/>
            <person name="Wortman J."/>
            <person name="Nusbaum C."/>
            <person name="Birren B."/>
        </authorList>
    </citation>
    <scope>NUCLEOTIDE SEQUENCE [LARGE SCALE GENOMIC DNA]</scope>
    <source>
        <strain evidence="3">FAR1</strain>
    </source>
</reference>
<keyword evidence="3" id="KW-1185">Reference proteome</keyword>
<reference evidence="2" key="2">
    <citation type="submission" date="2020-05" db="UniProtKB">
        <authorList>
            <consortium name="EnsemblMetazoa"/>
        </authorList>
    </citation>
    <scope>IDENTIFICATION</scope>
    <source>
        <strain evidence="2">FAR1</strain>
    </source>
</reference>